<dbReference type="OrthoDB" id="5875758at2759"/>
<feature type="compositionally biased region" description="Basic and acidic residues" evidence="1">
    <location>
        <begin position="97"/>
        <end position="118"/>
    </location>
</feature>
<name>G0MZD8_CAEBE</name>
<feature type="compositionally biased region" description="Basic and acidic residues" evidence="1">
    <location>
        <begin position="200"/>
        <end position="210"/>
    </location>
</feature>
<keyword evidence="4" id="KW-1185">Reference proteome</keyword>
<protein>
    <submittedName>
        <fullName evidence="3">Uncharacterized protein</fullName>
    </submittedName>
</protein>
<evidence type="ECO:0000256" key="1">
    <source>
        <dbReference type="SAM" id="MobiDB-lite"/>
    </source>
</evidence>
<evidence type="ECO:0000313" key="3">
    <source>
        <dbReference type="EMBL" id="EGT48159.1"/>
    </source>
</evidence>
<reference evidence="4" key="1">
    <citation type="submission" date="2011-07" db="EMBL/GenBank/DDBJ databases">
        <authorList>
            <consortium name="Caenorhabditis brenneri Sequencing and Analysis Consortium"/>
            <person name="Wilson R.K."/>
        </authorList>
    </citation>
    <scope>NUCLEOTIDE SEQUENCE [LARGE SCALE GENOMIC DNA]</scope>
    <source>
        <strain evidence="4">PB2801</strain>
    </source>
</reference>
<feature type="signal peptide" evidence="2">
    <location>
        <begin position="1"/>
        <end position="24"/>
    </location>
</feature>
<dbReference type="EMBL" id="GL379822">
    <property type="protein sequence ID" value="EGT48159.1"/>
    <property type="molecule type" value="Genomic_DNA"/>
</dbReference>
<sequence>MLFLTVYAIVTITIILICAPKSSAKPQEKNTKKPVVAKQVTKNPSTKKKKNSVKKNKNSAKKQKLSTRLILEKTATAKTPTKDEVALKPSPKPKPSPKTDENLKKKERATPRKPEKTAQKFPSPVSEALNTLNKKPSVKAMTPKEGTIYGEDEKNEYKKTAKTQSTTTIEQTKKSKEEPVKGVPVISPSGQADPLTLKKLSKEKDQETAK</sequence>
<evidence type="ECO:0000313" key="4">
    <source>
        <dbReference type="Proteomes" id="UP000008068"/>
    </source>
</evidence>
<feature type="compositionally biased region" description="Basic and acidic residues" evidence="1">
    <location>
        <begin position="171"/>
        <end position="180"/>
    </location>
</feature>
<feature type="chain" id="PRO_5003404832" evidence="2">
    <location>
        <begin position="25"/>
        <end position="210"/>
    </location>
</feature>
<dbReference type="FunCoup" id="G0MZD8">
    <property type="interactions" value="1891"/>
</dbReference>
<proteinExistence type="predicted"/>
<organism evidence="4">
    <name type="scientific">Caenorhabditis brenneri</name>
    <name type="common">Nematode worm</name>
    <dbReference type="NCBI Taxonomy" id="135651"/>
    <lineage>
        <taxon>Eukaryota</taxon>
        <taxon>Metazoa</taxon>
        <taxon>Ecdysozoa</taxon>
        <taxon>Nematoda</taxon>
        <taxon>Chromadorea</taxon>
        <taxon>Rhabditida</taxon>
        <taxon>Rhabditina</taxon>
        <taxon>Rhabditomorpha</taxon>
        <taxon>Rhabditoidea</taxon>
        <taxon>Rhabditidae</taxon>
        <taxon>Peloderinae</taxon>
        <taxon>Caenorhabditis</taxon>
    </lineage>
</organism>
<keyword evidence="2" id="KW-0732">Signal</keyword>
<evidence type="ECO:0000256" key="2">
    <source>
        <dbReference type="SAM" id="SignalP"/>
    </source>
</evidence>
<dbReference type="HOGENOM" id="CLU_1129930_0_0_1"/>
<feature type="compositionally biased region" description="Basic residues" evidence="1">
    <location>
        <begin position="45"/>
        <end position="65"/>
    </location>
</feature>
<dbReference type="InParanoid" id="G0MZD8"/>
<feature type="region of interest" description="Disordered" evidence="1">
    <location>
        <begin position="23"/>
        <end position="210"/>
    </location>
</feature>
<dbReference type="Proteomes" id="UP000008068">
    <property type="component" value="Unassembled WGS sequence"/>
</dbReference>
<accession>G0MZD8</accession>
<gene>
    <name evidence="3" type="ORF">CAEBREN_14982</name>
</gene>
<dbReference type="AlphaFoldDB" id="G0MZD8"/>
<dbReference type="OMA" id="CTSKSNT"/>